<evidence type="ECO:0000313" key="3">
    <source>
        <dbReference type="Proteomes" id="UP000001593"/>
    </source>
</evidence>
<dbReference type="InParanoid" id="A7RFP4"/>
<sequence length="233" mass="26160">MATNAGLNSARNKLDGLLRELIEKPDESADGDPLHGLDSFSASMPPPSTPTKRSSSAKGPRKRRKKDLTYDGDGTDGSRTHASYILKLFDRSVDFAPFNEDTPLYTLAKEWMENKPYRQRVSSEITDMEGDGSQDTVSSSPLDSENDGQYVSSLPTPSQIKSELKFPRIPEPPPRTEPGLDTVPEEPVCTVSELKNNHLQRWKKIKKSWRVASAINQTPYKESIKKLRELYQH</sequence>
<dbReference type="PANTHER" id="PTHR31336:SF3">
    <property type="entry name" value="PROTEIN LIN-37 HOMOLOG"/>
    <property type="match status" value="1"/>
</dbReference>
<evidence type="ECO:0000256" key="1">
    <source>
        <dbReference type="SAM" id="MobiDB-lite"/>
    </source>
</evidence>
<dbReference type="GO" id="GO:0031523">
    <property type="term" value="C:Myb complex"/>
    <property type="evidence" value="ECO:0000318"/>
    <property type="project" value="GO_Central"/>
</dbReference>
<dbReference type="EMBL" id="DS469508">
    <property type="protein sequence ID" value="EDO49757.1"/>
    <property type="molecule type" value="Genomic_DNA"/>
</dbReference>
<dbReference type="PANTHER" id="PTHR31336">
    <property type="entry name" value="LIN37 HOMOLOG"/>
    <property type="match status" value="1"/>
</dbReference>
<dbReference type="PhylomeDB" id="A7RFP4"/>
<protein>
    <recommendedName>
        <fullName evidence="4">Protein lin-37 homolog</fullName>
    </recommendedName>
</protein>
<keyword evidence="3" id="KW-1185">Reference proteome</keyword>
<dbReference type="HOGENOM" id="CLU_090128_0_0_1"/>
<organism evidence="2 3">
    <name type="scientific">Nematostella vectensis</name>
    <name type="common">Starlet sea anemone</name>
    <dbReference type="NCBI Taxonomy" id="45351"/>
    <lineage>
        <taxon>Eukaryota</taxon>
        <taxon>Metazoa</taxon>
        <taxon>Cnidaria</taxon>
        <taxon>Anthozoa</taxon>
        <taxon>Hexacorallia</taxon>
        <taxon>Actiniaria</taxon>
        <taxon>Edwardsiidae</taxon>
        <taxon>Nematostella</taxon>
    </lineage>
</organism>
<dbReference type="STRING" id="45351.A7RFP4"/>
<reference evidence="2 3" key="1">
    <citation type="journal article" date="2007" name="Science">
        <title>Sea anemone genome reveals ancestral eumetazoan gene repertoire and genomic organization.</title>
        <authorList>
            <person name="Putnam N.H."/>
            <person name="Srivastava M."/>
            <person name="Hellsten U."/>
            <person name="Dirks B."/>
            <person name="Chapman J."/>
            <person name="Salamov A."/>
            <person name="Terry A."/>
            <person name="Shapiro H."/>
            <person name="Lindquist E."/>
            <person name="Kapitonov V.V."/>
            <person name="Jurka J."/>
            <person name="Genikhovich G."/>
            <person name="Grigoriev I.V."/>
            <person name="Lucas S.M."/>
            <person name="Steele R.E."/>
            <person name="Finnerty J.R."/>
            <person name="Technau U."/>
            <person name="Martindale M.Q."/>
            <person name="Rokhsar D.S."/>
        </authorList>
    </citation>
    <scope>NUCLEOTIDE SEQUENCE [LARGE SCALE GENOMIC DNA]</scope>
    <source>
        <strain evidence="3">CH2 X CH6</strain>
    </source>
</reference>
<evidence type="ECO:0008006" key="4">
    <source>
        <dbReference type="Google" id="ProtNLM"/>
    </source>
</evidence>
<gene>
    <name evidence="2" type="ORF">NEMVEDRAFT_v1g236289</name>
</gene>
<proteinExistence type="predicted"/>
<dbReference type="OMA" id="SNVARWK"/>
<dbReference type="GO" id="GO:0017053">
    <property type="term" value="C:transcription repressor complex"/>
    <property type="evidence" value="ECO:0007669"/>
    <property type="project" value="InterPro"/>
</dbReference>
<dbReference type="OrthoDB" id="6287771at2759"/>
<dbReference type="Proteomes" id="UP000001593">
    <property type="component" value="Unassembled WGS sequence"/>
</dbReference>
<feature type="compositionally biased region" description="Polar residues" evidence="1">
    <location>
        <begin position="133"/>
        <end position="161"/>
    </location>
</feature>
<dbReference type="GO" id="GO:0000122">
    <property type="term" value="P:negative regulation of transcription by RNA polymerase II"/>
    <property type="evidence" value="ECO:0000318"/>
    <property type="project" value="GO_Central"/>
</dbReference>
<feature type="region of interest" description="Disordered" evidence="1">
    <location>
        <begin position="125"/>
        <end position="184"/>
    </location>
</feature>
<dbReference type="AlphaFoldDB" id="A7RFP4"/>
<feature type="region of interest" description="Disordered" evidence="1">
    <location>
        <begin position="19"/>
        <end position="79"/>
    </location>
</feature>
<name>A7RFP4_NEMVE</name>
<evidence type="ECO:0000313" key="2">
    <source>
        <dbReference type="EMBL" id="EDO49757.1"/>
    </source>
</evidence>
<dbReference type="InterPro" id="IPR028226">
    <property type="entry name" value="LIN37"/>
</dbReference>
<dbReference type="eggNOG" id="ENOG502QV4J">
    <property type="taxonomic scope" value="Eukaryota"/>
</dbReference>
<accession>A7RFP4</accession>
<dbReference type="Pfam" id="PF15306">
    <property type="entry name" value="LIN37"/>
    <property type="match status" value="1"/>
</dbReference>
<feature type="compositionally biased region" description="Basic and acidic residues" evidence="1">
    <location>
        <begin position="19"/>
        <end position="35"/>
    </location>
</feature>